<dbReference type="Gene3D" id="1.10.45.10">
    <property type="entry name" value="Vanillyl-alcohol Oxidase, Chain A, domain 4"/>
    <property type="match status" value="1"/>
</dbReference>
<dbReference type="GO" id="GO:0050105">
    <property type="term" value="F:L-gulonolactone oxidase activity"/>
    <property type="evidence" value="ECO:0007669"/>
    <property type="project" value="UniProtKB-EC"/>
</dbReference>
<evidence type="ECO:0000256" key="3">
    <source>
        <dbReference type="ARBA" id="ARBA00005466"/>
    </source>
</evidence>
<comment type="subcellular location">
    <subcellularLocation>
        <location evidence="2">Membrane</location>
    </subcellularLocation>
    <subcellularLocation>
        <location evidence="8">Microsome membrane</location>
        <topology evidence="8">Single-pass membrane protein</topology>
    </subcellularLocation>
    <subcellularLocation>
        <location evidence="8">Endoplasmic reticulum membrane</location>
        <topology evidence="8">Single-pass membrane protein</topology>
    </subcellularLocation>
</comment>
<evidence type="ECO:0000256" key="2">
    <source>
        <dbReference type="ARBA" id="ARBA00004370"/>
    </source>
</evidence>
<dbReference type="GO" id="GO:0005789">
    <property type="term" value="C:endoplasmic reticulum membrane"/>
    <property type="evidence" value="ECO:0007669"/>
    <property type="project" value="UniProtKB-SubCell"/>
</dbReference>
<dbReference type="PIRSF" id="PIRSF000136">
    <property type="entry name" value="LGO_GLO"/>
    <property type="match status" value="1"/>
</dbReference>
<reference evidence="11" key="1">
    <citation type="submission" date="2025-08" db="UniProtKB">
        <authorList>
            <consortium name="RefSeq"/>
        </authorList>
    </citation>
    <scope>IDENTIFICATION</scope>
    <source>
        <tissue evidence="11">Sperm</tissue>
    </source>
</reference>
<comment type="caution">
    <text evidence="8">Lacks conserved residue(s) required for the propagation of feature annotation.</text>
</comment>
<dbReference type="EC" id="1.1.3.8" evidence="8"/>
<keyword evidence="7 8" id="KW-0472">Membrane</keyword>
<dbReference type="Gene3D" id="3.30.43.10">
    <property type="entry name" value="Uridine Diphospho-n-acetylenolpyruvylglucosamine Reductase, domain 2"/>
    <property type="match status" value="1"/>
</dbReference>
<comment type="similarity">
    <text evidence="3 8">Belongs to the oxygen-dependent FAD-linked oxidoreductase family.</text>
</comment>
<keyword evidence="8" id="KW-0492">Microsome</keyword>
<dbReference type="KEGG" id="pmrn:116941749"/>
<keyword evidence="8" id="KW-1133">Transmembrane helix</keyword>
<dbReference type="InterPro" id="IPR010031">
    <property type="entry name" value="FAD_lactone_oxidase-like"/>
</dbReference>
<dbReference type="GO" id="GO:0003885">
    <property type="term" value="F:D-arabinono-1,4-lactone oxidase activity"/>
    <property type="evidence" value="ECO:0007669"/>
    <property type="project" value="UniProtKB-UniRule"/>
</dbReference>
<evidence type="ECO:0000256" key="8">
    <source>
        <dbReference type="RuleBase" id="RU367158"/>
    </source>
</evidence>
<comment type="function">
    <text evidence="8">Oxidizes L-gulono-1,4-lactone to hydrogen peroxide and L-xylo-hexulonolactone which spontaneously isomerizes to L-ascorbate.</text>
</comment>
<dbReference type="Pfam" id="PF01565">
    <property type="entry name" value="FAD_binding_4"/>
    <property type="match status" value="1"/>
</dbReference>
<keyword evidence="6 8" id="KW-0560">Oxidoreductase</keyword>
<dbReference type="PROSITE" id="PS51387">
    <property type="entry name" value="FAD_PCMH"/>
    <property type="match status" value="1"/>
</dbReference>
<evidence type="ECO:0000256" key="6">
    <source>
        <dbReference type="ARBA" id="ARBA00023002"/>
    </source>
</evidence>
<protein>
    <recommendedName>
        <fullName evidence="8">L-gulonolactone oxidase</fullName>
        <shortName evidence="8">LGO</shortName>
        <ecNumber evidence="8">1.1.3.8</ecNumber>
    </recommendedName>
</protein>
<dbReference type="GO" id="GO:0071949">
    <property type="term" value="F:FAD binding"/>
    <property type="evidence" value="ECO:0007669"/>
    <property type="project" value="UniProtKB-UniRule"/>
</dbReference>
<dbReference type="NCBIfam" id="TIGR01678">
    <property type="entry name" value="FAD_lactone_ox"/>
    <property type="match status" value="1"/>
</dbReference>
<sequence length="472" mass="52477">EGYTGGGTPLSLCAGWNAATASATGREPSRVAQSSSSRPAARAEIRDVLAQARGAGRHVKVVGLGTPPSDIACTEDFMVSLERFNRVLQVDQESRRVTVQAGAMLSDLNEELAKHGLALSNIGAVSDVTVGGVIGTGTHNTGAAHGILPTQVCALSLMLASGEVVSVSAESNRDLLSAVRVHLGALGVVLTVSLQCVAAFRLAQRTFPSTLAEVLGELDTHLSRSEFFKFFWFPYTDHVTVFYIDRTDQPIKNPRSWFWDRLVGYYLFEFLLWLSVLVPRLVPWINRVAFRALFSGRTERVDRSDRIFNFDCLFLQHVQDWALPRERAGWALTQLSRWVQATPSVPAHVPVEVRFARADDILMSPCSGRDSCYINIITYRPYNREAERDAYWAAYEDIMRRAGGRPHWAKAHGCTAEDLSRMYPGLEEFARLRSRLDPHGLFLNPYLQRVFTGAGEEEGEQRDAREGRQPAH</sequence>
<dbReference type="InterPro" id="IPR006094">
    <property type="entry name" value="Oxid_FAD_bind_N"/>
</dbReference>
<dbReference type="Proteomes" id="UP001318040">
    <property type="component" value="Chromosome 12"/>
</dbReference>
<comment type="pathway">
    <text evidence="8">Cofactor biosynthesis; L-ascorbate biosynthesis via UDP-alpha-D-glucuronate pathway; L-ascorbate from UDP-alpha-D-glucuronate: step 4/4.</text>
</comment>
<evidence type="ECO:0000256" key="1">
    <source>
        <dbReference type="ARBA" id="ARBA00001974"/>
    </source>
</evidence>
<feature type="transmembrane region" description="Helical" evidence="8">
    <location>
        <begin position="263"/>
        <end position="282"/>
    </location>
</feature>
<evidence type="ECO:0000256" key="7">
    <source>
        <dbReference type="ARBA" id="ARBA00023136"/>
    </source>
</evidence>
<dbReference type="GO" id="GO:0019853">
    <property type="term" value="P:L-ascorbic acid biosynthetic process"/>
    <property type="evidence" value="ECO:0007669"/>
    <property type="project" value="UniProtKB-KW"/>
</dbReference>
<keyword evidence="8" id="KW-0812">Transmembrane</keyword>
<dbReference type="PANTHER" id="PTHR43762">
    <property type="entry name" value="L-GULONOLACTONE OXIDASE"/>
    <property type="match status" value="1"/>
</dbReference>
<evidence type="ECO:0000313" key="10">
    <source>
        <dbReference type="Proteomes" id="UP001318040"/>
    </source>
</evidence>
<evidence type="ECO:0000259" key="9">
    <source>
        <dbReference type="PROSITE" id="PS51387"/>
    </source>
</evidence>
<feature type="non-terminal residue" evidence="11">
    <location>
        <position position="1"/>
    </location>
</feature>
<dbReference type="InterPro" id="IPR016166">
    <property type="entry name" value="FAD-bd_PCMH"/>
</dbReference>
<keyword evidence="4 8" id="KW-0285">Flavoprotein</keyword>
<accession>A0AAJ7WTA7</accession>
<comment type="catalytic activity">
    <reaction evidence="8">
        <text>L-gulono-1,4-lactone + O2 = L-ascorbate + H2O2 + H(+)</text>
        <dbReference type="Rhea" id="RHEA:32363"/>
        <dbReference type="ChEBI" id="CHEBI:15378"/>
        <dbReference type="ChEBI" id="CHEBI:15379"/>
        <dbReference type="ChEBI" id="CHEBI:16240"/>
        <dbReference type="ChEBI" id="CHEBI:17587"/>
        <dbReference type="ChEBI" id="CHEBI:38290"/>
        <dbReference type="EC" id="1.1.3.8"/>
    </reaction>
</comment>
<dbReference type="InterPro" id="IPR016167">
    <property type="entry name" value="FAD-bd_PCMH_sub1"/>
</dbReference>
<dbReference type="RefSeq" id="XP_032809017.1">
    <property type="nucleotide sequence ID" value="XM_032953126.1"/>
</dbReference>
<dbReference type="InterPro" id="IPR007173">
    <property type="entry name" value="ALO_C"/>
</dbReference>
<dbReference type="Gene3D" id="3.30.70.2520">
    <property type="match status" value="1"/>
</dbReference>
<comment type="cofactor">
    <cofactor evidence="1 8">
        <name>FAD</name>
        <dbReference type="ChEBI" id="CHEBI:57692"/>
    </cofactor>
</comment>
<organism evidence="10 11">
    <name type="scientific">Petromyzon marinus</name>
    <name type="common">Sea lamprey</name>
    <dbReference type="NCBI Taxonomy" id="7757"/>
    <lineage>
        <taxon>Eukaryota</taxon>
        <taxon>Metazoa</taxon>
        <taxon>Chordata</taxon>
        <taxon>Craniata</taxon>
        <taxon>Vertebrata</taxon>
        <taxon>Cyclostomata</taxon>
        <taxon>Hyperoartia</taxon>
        <taxon>Petromyzontiformes</taxon>
        <taxon>Petromyzontidae</taxon>
        <taxon>Petromyzon</taxon>
    </lineage>
</organism>
<dbReference type="Pfam" id="PF04030">
    <property type="entry name" value="ALO"/>
    <property type="match status" value="1"/>
</dbReference>
<feature type="domain" description="FAD-binding PCMH-type" evidence="9">
    <location>
        <begin position="24"/>
        <end position="199"/>
    </location>
</feature>
<evidence type="ECO:0000256" key="4">
    <source>
        <dbReference type="ARBA" id="ARBA00022630"/>
    </source>
</evidence>
<dbReference type="SUPFAM" id="SSF56176">
    <property type="entry name" value="FAD-binding/transporter-associated domain-like"/>
    <property type="match status" value="1"/>
</dbReference>
<dbReference type="PANTHER" id="PTHR43762:SF8">
    <property type="entry name" value="L-GULONOLACTONE OXIDASE"/>
    <property type="match status" value="1"/>
</dbReference>
<dbReference type="InterPro" id="IPR016169">
    <property type="entry name" value="FAD-bd_PCMH_sub2"/>
</dbReference>
<feature type="transmembrane region" description="Helical" evidence="8">
    <location>
        <begin position="183"/>
        <end position="203"/>
    </location>
</feature>
<dbReference type="Gene3D" id="3.30.465.10">
    <property type="match status" value="1"/>
</dbReference>
<dbReference type="AlphaFoldDB" id="A0AAJ7WTA7"/>
<dbReference type="InterPro" id="IPR016171">
    <property type="entry name" value="Vanillyl_alc_oxidase_C-sub2"/>
</dbReference>
<keyword evidence="10" id="KW-1185">Reference proteome</keyword>
<keyword evidence="8" id="KW-0060">Ascorbate biosynthesis</keyword>
<gene>
    <name evidence="11" type="primary">LOC116941749</name>
</gene>
<evidence type="ECO:0000313" key="11">
    <source>
        <dbReference type="RefSeq" id="XP_032809017.1"/>
    </source>
</evidence>
<dbReference type="InterPro" id="IPR036318">
    <property type="entry name" value="FAD-bd_PCMH-like_sf"/>
</dbReference>
<keyword evidence="5 8" id="KW-0274">FAD</keyword>
<name>A0AAJ7WTA7_PETMA</name>
<keyword evidence="8" id="KW-0256">Endoplasmic reticulum</keyword>
<proteinExistence type="inferred from homology"/>
<dbReference type="InterPro" id="IPR030654">
    <property type="entry name" value="Sugar_lactone_oxidase"/>
</dbReference>
<evidence type="ECO:0000256" key="5">
    <source>
        <dbReference type="ARBA" id="ARBA00022827"/>
    </source>
</evidence>